<keyword evidence="1" id="KW-0812">Transmembrane</keyword>
<sequence length="318" mass="32317">MTIDVTEQIKTVANARAGRRSLMRNAGVGVAGVAALSGMTAAGVGGLALTSPSARAATTYTDADILNFALNLEYLEANYYLYAVTGQGVATGDQTGTGTQGKVTGGAAVPFKTPIYQQYAANIAADEQTHVRFLRAALGSSAVAMPNIDIVNSWNTLALAAGLIVKGQTFNPFADEISFLIGAYVFEDVGVTAYCGALAALTTPANVTYAGAIEAVEAYHAATVRTLLATIGGGGPLAKISALRATLAGTGGMTGIPADDQGVLMPNGAVNVGPFGSQALVFRRTPQQVLNIVYGATGTGLTSGLFFPSGMNGTIYTS</sequence>
<dbReference type="OrthoDB" id="954262at2"/>
<evidence type="ECO:0000256" key="1">
    <source>
        <dbReference type="SAM" id="Phobius"/>
    </source>
</evidence>
<accession>A0A8G2FGT6</accession>
<organism evidence="2 3">
    <name type="scientific">Acidiphilium rubrum</name>
    <dbReference type="NCBI Taxonomy" id="526"/>
    <lineage>
        <taxon>Bacteria</taxon>
        <taxon>Pseudomonadati</taxon>
        <taxon>Pseudomonadota</taxon>
        <taxon>Alphaproteobacteria</taxon>
        <taxon>Acetobacterales</taxon>
        <taxon>Acidocellaceae</taxon>
        <taxon>Acidiphilium</taxon>
    </lineage>
</organism>
<keyword evidence="1" id="KW-0472">Membrane</keyword>
<keyword evidence="1" id="KW-1133">Transmembrane helix</keyword>
<keyword evidence="3" id="KW-1185">Reference proteome</keyword>
<dbReference type="Pfam" id="PF13668">
    <property type="entry name" value="Ferritin_2"/>
    <property type="match status" value="1"/>
</dbReference>
<dbReference type="PANTHER" id="PTHR31694:SF26">
    <property type="entry name" value="OS05G0151100 PROTEIN"/>
    <property type="match status" value="1"/>
</dbReference>
<dbReference type="RefSeq" id="WP_051657347.1">
    <property type="nucleotide sequence ID" value="NZ_FTNE01000011.1"/>
</dbReference>
<reference evidence="2 3" key="1">
    <citation type="submission" date="2017-01" db="EMBL/GenBank/DDBJ databases">
        <authorList>
            <person name="Varghese N."/>
            <person name="Submissions S."/>
        </authorList>
    </citation>
    <scope>NUCLEOTIDE SEQUENCE [LARGE SCALE GENOMIC DNA]</scope>
    <source>
        <strain evidence="2 3">ATCC 35905</strain>
    </source>
</reference>
<proteinExistence type="predicted"/>
<dbReference type="EMBL" id="FTNE01000011">
    <property type="protein sequence ID" value="SIQ91103.1"/>
    <property type="molecule type" value="Genomic_DNA"/>
</dbReference>
<dbReference type="AlphaFoldDB" id="A0A8G2FGT6"/>
<dbReference type="PANTHER" id="PTHR31694">
    <property type="entry name" value="DESICCATION-LIKE PROTEIN"/>
    <property type="match status" value="1"/>
</dbReference>
<dbReference type="Proteomes" id="UP000186308">
    <property type="component" value="Unassembled WGS sequence"/>
</dbReference>
<dbReference type="InterPro" id="IPR009078">
    <property type="entry name" value="Ferritin-like_SF"/>
</dbReference>
<feature type="transmembrane region" description="Helical" evidence="1">
    <location>
        <begin position="26"/>
        <end position="49"/>
    </location>
</feature>
<dbReference type="InterPro" id="IPR052965">
    <property type="entry name" value="Pigment-catalase-like"/>
</dbReference>
<protein>
    <submittedName>
        <fullName evidence="2">Ferritin-like domain-containing protein</fullName>
    </submittedName>
</protein>
<gene>
    <name evidence="2" type="ORF">SAMN05421828_111110</name>
</gene>
<evidence type="ECO:0000313" key="3">
    <source>
        <dbReference type="Proteomes" id="UP000186308"/>
    </source>
</evidence>
<dbReference type="SUPFAM" id="SSF47240">
    <property type="entry name" value="Ferritin-like"/>
    <property type="match status" value="1"/>
</dbReference>
<name>A0A8G2FGT6_ACIRU</name>
<comment type="caution">
    <text evidence="2">The sequence shown here is derived from an EMBL/GenBank/DDBJ whole genome shotgun (WGS) entry which is preliminary data.</text>
</comment>
<evidence type="ECO:0000313" key="2">
    <source>
        <dbReference type="EMBL" id="SIQ91103.1"/>
    </source>
</evidence>